<keyword evidence="4 6" id="KW-0677">Repeat</keyword>
<comment type="pathway">
    <text evidence="6">tRNA modification; N(7)-methylguanine-tRNA biosynthesis.</text>
</comment>
<dbReference type="InterPro" id="IPR036322">
    <property type="entry name" value="WD40_repeat_dom_sf"/>
</dbReference>
<protein>
    <recommendedName>
        <fullName evidence="6">tRNA (guanine-N(7)-)-methyltransferase non-catalytic subunit</fullName>
    </recommendedName>
    <alternativeName>
        <fullName evidence="6">WD repeat-containing protein 4 homolog</fullName>
    </alternativeName>
</protein>
<dbReference type="Pfam" id="PF00400">
    <property type="entry name" value="WD40"/>
    <property type="match status" value="3"/>
</dbReference>
<feature type="region of interest" description="Disordered" evidence="8">
    <location>
        <begin position="350"/>
        <end position="395"/>
    </location>
</feature>
<dbReference type="GO" id="GO:0005829">
    <property type="term" value="C:cytosol"/>
    <property type="evidence" value="ECO:0007669"/>
    <property type="project" value="TreeGrafter"/>
</dbReference>
<dbReference type="Gramene" id="GBG75282">
    <property type="protein sequence ID" value="GBG75282"/>
    <property type="gene ID" value="CBR_g19915"/>
</dbReference>
<feature type="region of interest" description="Disordered" evidence="8">
    <location>
        <begin position="652"/>
        <end position="684"/>
    </location>
</feature>
<feature type="compositionally biased region" description="Gly residues" evidence="8">
    <location>
        <begin position="544"/>
        <end position="553"/>
    </location>
</feature>
<comment type="caution">
    <text evidence="9">The sequence shown here is derived from an EMBL/GenBank/DDBJ whole genome shotgun (WGS) entry which is preliminary data.</text>
</comment>
<evidence type="ECO:0000313" key="10">
    <source>
        <dbReference type="Proteomes" id="UP000265515"/>
    </source>
</evidence>
<keyword evidence="3 6" id="KW-0819">tRNA processing</keyword>
<organism evidence="9 10">
    <name type="scientific">Chara braunii</name>
    <name type="common">Braun's stonewort</name>
    <dbReference type="NCBI Taxonomy" id="69332"/>
    <lineage>
        <taxon>Eukaryota</taxon>
        <taxon>Viridiplantae</taxon>
        <taxon>Streptophyta</taxon>
        <taxon>Charophyceae</taxon>
        <taxon>Charales</taxon>
        <taxon>Characeae</taxon>
        <taxon>Chara</taxon>
    </lineage>
</organism>
<comment type="subunit">
    <text evidence="6">Forms a heterodimer with the catalytic subunit.</text>
</comment>
<proteinExistence type="inferred from homology"/>
<feature type="compositionally biased region" description="Acidic residues" evidence="8">
    <location>
        <begin position="372"/>
        <end position="388"/>
    </location>
</feature>
<feature type="repeat" description="WD" evidence="7">
    <location>
        <begin position="118"/>
        <end position="159"/>
    </location>
</feature>
<evidence type="ECO:0000256" key="5">
    <source>
        <dbReference type="ARBA" id="ARBA00023242"/>
    </source>
</evidence>
<evidence type="ECO:0000256" key="8">
    <source>
        <dbReference type="SAM" id="MobiDB-lite"/>
    </source>
</evidence>
<dbReference type="AlphaFoldDB" id="A0A388KZ77"/>
<dbReference type="GO" id="GO:0106004">
    <property type="term" value="P:tRNA (guanine-N7)-methylation"/>
    <property type="evidence" value="ECO:0007669"/>
    <property type="project" value="UniProtKB-UniRule"/>
</dbReference>
<evidence type="ECO:0000256" key="1">
    <source>
        <dbReference type="ARBA" id="ARBA00004123"/>
    </source>
</evidence>
<dbReference type="PROSITE" id="PS50082">
    <property type="entry name" value="WD_REPEATS_2"/>
    <property type="match status" value="2"/>
</dbReference>
<feature type="repeat" description="WD" evidence="7">
    <location>
        <begin position="311"/>
        <end position="336"/>
    </location>
</feature>
<gene>
    <name evidence="9" type="ORF">CBR_g19915</name>
</gene>
<dbReference type="InterPro" id="IPR015943">
    <property type="entry name" value="WD40/YVTN_repeat-like_dom_sf"/>
</dbReference>
<keyword evidence="5 6" id="KW-0539">Nucleus</keyword>
<evidence type="ECO:0000256" key="4">
    <source>
        <dbReference type="ARBA" id="ARBA00022737"/>
    </source>
</evidence>
<comment type="similarity">
    <text evidence="6">Belongs to the WD repeat TRM82 family.</text>
</comment>
<dbReference type="InterPro" id="IPR028884">
    <property type="entry name" value="Trm82"/>
</dbReference>
<dbReference type="GO" id="GO:0005634">
    <property type="term" value="C:nucleus"/>
    <property type="evidence" value="ECO:0007669"/>
    <property type="project" value="UniProtKB-SubCell"/>
</dbReference>
<dbReference type="Gene3D" id="2.130.10.10">
    <property type="entry name" value="YVTN repeat-like/Quinoprotein amine dehydrogenase"/>
    <property type="match status" value="2"/>
</dbReference>
<accession>A0A388KZ77</accession>
<dbReference type="GO" id="GO:0043527">
    <property type="term" value="C:tRNA methyltransferase complex"/>
    <property type="evidence" value="ECO:0007669"/>
    <property type="project" value="TreeGrafter"/>
</dbReference>
<evidence type="ECO:0000256" key="3">
    <source>
        <dbReference type="ARBA" id="ARBA00022694"/>
    </source>
</evidence>
<dbReference type="UniPathway" id="UPA00989"/>
<evidence type="ECO:0000256" key="7">
    <source>
        <dbReference type="PROSITE-ProRule" id="PRU00221"/>
    </source>
</evidence>
<dbReference type="Proteomes" id="UP000265515">
    <property type="component" value="Unassembled WGS sequence"/>
</dbReference>
<name>A0A388KZ77_CHABU</name>
<feature type="compositionally biased region" description="Basic and acidic residues" evidence="8">
    <location>
        <begin position="668"/>
        <end position="684"/>
    </location>
</feature>
<dbReference type="SUPFAM" id="SSF50978">
    <property type="entry name" value="WD40 repeat-like"/>
    <property type="match status" value="1"/>
</dbReference>
<evidence type="ECO:0000256" key="6">
    <source>
        <dbReference type="HAMAP-Rule" id="MF_03056"/>
    </source>
</evidence>
<dbReference type="STRING" id="69332.A0A388KZ77"/>
<feature type="region of interest" description="Disordered" evidence="8">
    <location>
        <begin position="292"/>
        <end position="314"/>
    </location>
</feature>
<dbReference type="HAMAP" id="MF_03056">
    <property type="entry name" value="TRM82"/>
    <property type="match status" value="1"/>
</dbReference>
<dbReference type="EMBL" id="BFEA01000221">
    <property type="protein sequence ID" value="GBG75282.1"/>
    <property type="molecule type" value="Genomic_DNA"/>
</dbReference>
<feature type="compositionally biased region" description="Gly residues" evidence="8">
    <location>
        <begin position="582"/>
        <end position="592"/>
    </location>
</feature>
<comment type="subcellular location">
    <subcellularLocation>
        <location evidence="1 6">Nucleus</location>
    </subcellularLocation>
</comment>
<sequence length="684" mass="71851">MSGVEVAAALPHECGDGGKDRQNLGTEEEVVEGMEEATATAVEASAEETTSATKQGKVLLPLGVGKDHFKEATTAMAPGLIAVQPGGSAVAVAIGAGLRIFDIAKGQAVTLLDEQGRPDRHGDSIRACAFHPSGRFFASGGDDKLLKLWDTATWQCRRNIRHPKKISALTFSADGCWVITADKFGVVHVAAAHDATTVELCGASADEHADGEKTDVDQPTQLLAHYSSIITSVAVSDDGRFVASADRDFKVRVSVFPRQPKRGAHEIQSFCLGHTQFVTCVAFVCDKRSTTTEIDASGNPDSTTSPPPSLGALLVSGGGDGTVRLWDHQSGVLLDTLCLDDHYADQCGEGERKQHGGGDGGRLSPSTCAAEAQEDEHEEEGGGGGEEENGQKRYGGRIAQGVRGPRAVIAMAVGQDGRSIAVVLESVEAIALLKCDFLRQKLEVIQWVSVKGNSAPTSLCWDPCSRGRLWAVSGAVEAHESGDAEMTPESITALEDWAAAVSAAAAVRLVIVDQKKKVSAQTRQGCHPLLSSAATTATAAGAAAKGGGRGGGEGEGEEGVSVPEVSSYHRRSLTKEAAGEISAGGDGEGGGTEQQHGIKGLDETLYVVVDAWKLPNGKETKAVLEGKSIDPAAAALSVERAAQAMKSIMCKRTYTEEEREKRKRMRNDKKVGTNRGGERSRRNL</sequence>
<evidence type="ECO:0000256" key="2">
    <source>
        <dbReference type="ARBA" id="ARBA00022574"/>
    </source>
</evidence>
<feature type="compositionally biased region" description="Polar residues" evidence="8">
    <location>
        <begin position="292"/>
        <end position="304"/>
    </location>
</feature>
<reference evidence="9 10" key="1">
    <citation type="journal article" date="2018" name="Cell">
        <title>The Chara Genome: Secondary Complexity and Implications for Plant Terrestrialization.</title>
        <authorList>
            <person name="Nishiyama T."/>
            <person name="Sakayama H."/>
            <person name="Vries J.D."/>
            <person name="Buschmann H."/>
            <person name="Saint-Marcoux D."/>
            <person name="Ullrich K.K."/>
            <person name="Haas F.B."/>
            <person name="Vanderstraeten L."/>
            <person name="Becker D."/>
            <person name="Lang D."/>
            <person name="Vosolsobe S."/>
            <person name="Rombauts S."/>
            <person name="Wilhelmsson P.K.I."/>
            <person name="Janitza P."/>
            <person name="Kern R."/>
            <person name="Heyl A."/>
            <person name="Rumpler F."/>
            <person name="Villalobos L.I.A.C."/>
            <person name="Clay J.M."/>
            <person name="Skokan R."/>
            <person name="Toyoda A."/>
            <person name="Suzuki Y."/>
            <person name="Kagoshima H."/>
            <person name="Schijlen E."/>
            <person name="Tajeshwar N."/>
            <person name="Catarino B."/>
            <person name="Hetherington A.J."/>
            <person name="Saltykova A."/>
            <person name="Bonnot C."/>
            <person name="Breuninger H."/>
            <person name="Symeonidi A."/>
            <person name="Radhakrishnan G.V."/>
            <person name="Van Nieuwerburgh F."/>
            <person name="Deforce D."/>
            <person name="Chang C."/>
            <person name="Karol K.G."/>
            <person name="Hedrich R."/>
            <person name="Ulvskov P."/>
            <person name="Glockner G."/>
            <person name="Delwiche C.F."/>
            <person name="Petrasek J."/>
            <person name="Van de Peer Y."/>
            <person name="Friml J."/>
            <person name="Beilby M."/>
            <person name="Dolan L."/>
            <person name="Kohara Y."/>
            <person name="Sugano S."/>
            <person name="Fujiyama A."/>
            <person name="Delaux P.-M."/>
            <person name="Quint M."/>
            <person name="TheiBen G."/>
            <person name="Hagemann M."/>
            <person name="Harholt J."/>
            <person name="Dunand C."/>
            <person name="Zachgo S."/>
            <person name="Langdale J."/>
            <person name="Maumus F."/>
            <person name="Straeten D.V.D."/>
            <person name="Gould S.B."/>
            <person name="Rensing S.A."/>
        </authorList>
    </citation>
    <scope>NUCLEOTIDE SEQUENCE [LARGE SCALE GENOMIC DNA]</scope>
    <source>
        <strain evidence="9 10">S276</strain>
    </source>
</reference>
<dbReference type="PROSITE" id="PS50294">
    <property type="entry name" value="WD_REPEATS_REGION"/>
    <property type="match status" value="1"/>
</dbReference>
<evidence type="ECO:0000313" key="9">
    <source>
        <dbReference type="EMBL" id="GBG75282.1"/>
    </source>
</evidence>
<dbReference type="PANTHER" id="PTHR16288">
    <property type="entry name" value="WD40 REPEAT PROTEIN 4"/>
    <property type="match status" value="1"/>
</dbReference>
<dbReference type="SMART" id="SM00320">
    <property type="entry name" value="WD40"/>
    <property type="match status" value="4"/>
</dbReference>
<keyword evidence="2 6" id="KW-0853">WD repeat</keyword>
<feature type="region of interest" description="Disordered" evidence="8">
    <location>
        <begin position="542"/>
        <end position="596"/>
    </location>
</feature>
<dbReference type="PANTHER" id="PTHR16288:SF0">
    <property type="entry name" value="TRNA (GUANINE-N(7)-)-METHYLTRANSFERASE NON-CATALYTIC SUBUNIT WDR4"/>
    <property type="match status" value="1"/>
</dbReference>
<dbReference type="OrthoDB" id="339900at2759"/>
<comment type="function">
    <text evidence="6">Required for the formation of N(7)-methylguanine at position 46 (m7G46) in tRNA. In the complex, it is required to stabilize and induce conformational changes of the catalytic subunit.</text>
</comment>
<keyword evidence="10" id="KW-1185">Reference proteome</keyword>
<dbReference type="InterPro" id="IPR001680">
    <property type="entry name" value="WD40_rpt"/>
</dbReference>